<evidence type="ECO:0000313" key="1">
    <source>
        <dbReference type="EMBL" id="KAK2023635.1"/>
    </source>
</evidence>
<comment type="caution">
    <text evidence="1">The sequence shown here is derived from an EMBL/GenBank/DDBJ whole genome shotgun (WGS) entry which is preliminary data.</text>
</comment>
<accession>A0AAD9H7F7</accession>
<organism evidence="1 2">
    <name type="scientific">Colletotrichum zoysiae</name>
    <dbReference type="NCBI Taxonomy" id="1216348"/>
    <lineage>
        <taxon>Eukaryota</taxon>
        <taxon>Fungi</taxon>
        <taxon>Dikarya</taxon>
        <taxon>Ascomycota</taxon>
        <taxon>Pezizomycotina</taxon>
        <taxon>Sordariomycetes</taxon>
        <taxon>Hypocreomycetidae</taxon>
        <taxon>Glomerellales</taxon>
        <taxon>Glomerellaceae</taxon>
        <taxon>Colletotrichum</taxon>
        <taxon>Colletotrichum graminicola species complex</taxon>
    </lineage>
</organism>
<dbReference type="EMBL" id="MU842992">
    <property type="protein sequence ID" value="KAK2023635.1"/>
    <property type="molecule type" value="Genomic_DNA"/>
</dbReference>
<reference evidence="1" key="1">
    <citation type="submission" date="2021-06" db="EMBL/GenBank/DDBJ databases">
        <title>Comparative genomics, transcriptomics and evolutionary studies reveal genomic signatures of adaptation to plant cell wall in hemibiotrophic fungi.</title>
        <authorList>
            <consortium name="DOE Joint Genome Institute"/>
            <person name="Baroncelli R."/>
            <person name="Diaz J.F."/>
            <person name="Benocci T."/>
            <person name="Peng M."/>
            <person name="Battaglia E."/>
            <person name="Haridas S."/>
            <person name="Andreopoulos W."/>
            <person name="Labutti K."/>
            <person name="Pangilinan J."/>
            <person name="Floch G.L."/>
            <person name="Makela M.R."/>
            <person name="Henrissat B."/>
            <person name="Grigoriev I.V."/>
            <person name="Crouch J.A."/>
            <person name="De Vries R.P."/>
            <person name="Sukno S.A."/>
            <person name="Thon M.R."/>
        </authorList>
    </citation>
    <scope>NUCLEOTIDE SEQUENCE</scope>
    <source>
        <strain evidence="1">MAFF235873</strain>
    </source>
</reference>
<proteinExistence type="predicted"/>
<sequence>MGAMPRLYKPQVLLSAVLSRSSRPSHCRCNYGFGVQGLFWRCLSYLIYVFRSGRLALSLCPTILSYVDLENHR</sequence>
<gene>
    <name evidence="1" type="ORF">LX32DRAFT_133245</name>
</gene>
<dbReference type="Proteomes" id="UP001232148">
    <property type="component" value="Unassembled WGS sequence"/>
</dbReference>
<protein>
    <submittedName>
        <fullName evidence="1">Uncharacterized protein</fullName>
    </submittedName>
</protein>
<keyword evidence="2" id="KW-1185">Reference proteome</keyword>
<evidence type="ECO:0000313" key="2">
    <source>
        <dbReference type="Proteomes" id="UP001232148"/>
    </source>
</evidence>
<dbReference type="AlphaFoldDB" id="A0AAD9H7F7"/>
<name>A0AAD9H7F7_9PEZI</name>